<dbReference type="RefSeq" id="WP_275115886.1">
    <property type="nucleotide sequence ID" value="NZ_CP118942.1"/>
</dbReference>
<evidence type="ECO:0000313" key="2">
    <source>
        <dbReference type="Proteomes" id="UP001214666"/>
    </source>
</evidence>
<reference evidence="1" key="1">
    <citation type="submission" date="2023-02" db="EMBL/GenBank/DDBJ databases">
        <title>The sequence of Aeromonas hydrophila K533.</title>
        <authorList>
            <person name="Luo X."/>
        </authorList>
    </citation>
    <scope>NUCLEOTIDE SEQUENCE</scope>
    <source>
        <strain evidence="1">K533</strain>
    </source>
</reference>
<dbReference type="Pfam" id="PF05119">
    <property type="entry name" value="Terminase_4"/>
    <property type="match status" value="1"/>
</dbReference>
<dbReference type="Proteomes" id="UP001214666">
    <property type="component" value="Chromosome"/>
</dbReference>
<dbReference type="EMBL" id="CP118942">
    <property type="protein sequence ID" value="WEE28329.1"/>
    <property type="molecule type" value="Genomic_DNA"/>
</dbReference>
<dbReference type="AlphaFoldDB" id="A0AAX3PA84"/>
<protein>
    <submittedName>
        <fullName evidence="1">P27 family phage terminase small subunit</fullName>
    </submittedName>
</protein>
<organism evidence="1 2">
    <name type="scientific">Aeromonas hydrophila</name>
    <dbReference type="NCBI Taxonomy" id="644"/>
    <lineage>
        <taxon>Bacteria</taxon>
        <taxon>Pseudomonadati</taxon>
        <taxon>Pseudomonadota</taxon>
        <taxon>Gammaproteobacteria</taxon>
        <taxon>Aeromonadales</taxon>
        <taxon>Aeromonadaceae</taxon>
        <taxon>Aeromonas</taxon>
    </lineage>
</organism>
<evidence type="ECO:0000313" key="1">
    <source>
        <dbReference type="EMBL" id="WEE28329.1"/>
    </source>
</evidence>
<gene>
    <name evidence="1" type="ORF">PY771_08425</name>
</gene>
<proteinExistence type="predicted"/>
<accession>A0AAX3PA84</accession>
<sequence>MTKPITIISKSRNSNAFHKLLCDAISARGDDPNEFNPFITLVSSRFELYKEAQAHIEADGLILAQTGDKRQIRKLENPAINIADKAYRAIFEGLKELGLTPKSKAALQLENAEAKQKRDELIKAIHSKPEIGEDDL</sequence>
<name>A0AAX3PA84_AERHY</name>
<dbReference type="InterPro" id="IPR006448">
    <property type="entry name" value="Phage_term_ssu_P27"/>
</dbReference>